<accession>A0A366I8Z0</accession>
<evidence type="ECO:0000256" key="3">
    <source>
        <dbReference type="ARBA" id="ARBA00022723"/>
    </source>
</evidence>
<keyword evidence="8" id="KW-1185">Reference proteome</keyword>
<dbReference type="GO" id="GO:0015689">
    <property type="term" value="P:molybdate ion transport"/>
    <property type="evidence" value="ECO:0007669"/>
    <property type="project" value="InterPro"/>
</dbReference>
<keyword evidence="2 5" id="KW-0500">Molybdenum</keyword>
<feature type="chain" id="PRO_5039078788" evidence="6">
    <location>
        <begin position="20"/>
        <end position="275"/>
    </location>
</feature>
<dbReference type="FunFam" id="3.40.190.10:FF:000035">
    <property type="entry name" value="Molybdate ABC transporter substrate-binding protein"/>
    <property type="match status" value="1"/>
</dbReference>
<dbReference type="GO" id="GO:1901359">
    <property type="term" value="F:tungstate binding"/>
    <property type="evidence" value="ECO:0007669"/>
    <property type="project" value="UniProtKB-ARBA"/>
</dbReference>
<evidence type="ECO:0000256" key="4">
    <source>
        <dbReference type="ARBA" id="ARBA00022729"/>
    </source>
</evidence>
<keyword evidence="4 6" id="KW-0732">Signal</keyword>
<dbReference type="PANTHER" id="PTHR30632:SF0">
    <property type="entry name" value="SULFATE-BINDING PROTEIN"/>
    <property type="match status" value="1"/>
</dbReference>
<feature type="binding site" evidence="5">
    <location>
        <position position="211"/>
    </location>
    <ligand>
        <name>molybdate</name>
        <dbReference type="ChEBI" id="CHEBI:36264"/>
    </ligand>
</feature>
<reference evidence="7 8" key="1">
    <citation type="submission" date="2018-06" db="EMBL/GenBank/DDBJ databases">
        <title>Genomic Encyclopedia of Type Strains, Phase IV (KMG-IV): sequencing the most valuable type-strain genomes for metagenomic binning, comparative biology and taxonomic classification.</title>
        <authorList>
            <person name="Goeker M."/>
        </authorList>
    </citation>
    <scope>NUCLEOTIDE SEQUENCE [LARGE SCALE GENOMIC DNA]</scope>
    <source>
        <strain evidence="7 8">DSM 22112</strain>
    </source>
</reference>
<evidence type="ECO:0000256" key="6">
    <source>
        <dbReference type="SAM" id="SignalP"/>
    </source>
</evidence>
<evidence type="ECO:0000256" key="2">
    <source>
        <dbReference type="ARBA" id="ARBA00022505"/>
    </source>
</evidence>
<protein>
    <submittedName>
        <fullName evidence="7">Molybdate transport system substrate-binding protein</fullName>
    </submittedName>
</protein>
<evidence type="ECO:0000313" key="8">
    <source>
        <dbReference type="Proteomes" id="UP000253490"/>
    </source>
</evidence>
<sequence length="275" mass="29780">MKKFSIILTLLLVLTLFFAGCNRTDTGNDANNDISEKPVVEESNEKGVTVNISAAASLSEALTEIQTEYAKENNDTLQFNFAGSGSLQKQIQEGAPCDLFVSASKAHMDALEEAGLIDTESRKDMLGNTLTLIASEEKADVIKGTDSLASAHVESISIGEPETVPAGKYAQQSFESLGITDKIKDKIVLAKDVKQVLEYVETGNVDFGLVYKSDAMLLQTGEIVADMPADSHDPIVYPVALIKDGKQLEAAADFYEFLQTDYAKGVFEKYGFVIL</sequence>
<evidence type="ECO:0000256" key="5">
    <source>
        <dbReference type="PIRSR" id="PIRSR004846-1"/>
    </source>
</evidence>
<dbReference type="PANTHER" id="PTHR30632">
    <property type="entry name" value="MOLYBDATE-BINDING PERIPLASMIC PROTEIN"/>
    <property type="match status" value="1"/>
</dbReference>
<dbReference type="NCBIfam" id="TIGR01256">
    <property type="entry name" value="modA"/>
    <property type="match status" value="1"/>
</dbReference>
<evidence type="ECO:0000313" key="7">
    <source>
        <dbReference type="EMBL" id="RBP64416.1"/>
    </source>
</evidence>
<dbReference type="OrthoDB" id="9785015at2"/>
<gene>
    <name evidence="7" type="ORF">DES36_10829</name>
</gene>
<proteinExistence type="inferred from homology"/>
<dbReference type="Pfam" id="PF13531">
    <property type="entry name" value="SBP_bac_11"/>
    <property type="match status" value="1"/>
</dbReference>
<feature type="binding site" evidence="5">
    <location>
        <position position="193"/>
    </location>
    <ligand>
        <name>molybdate</name>
        <dbReference type="ChEBI" id="CHEBI:36264"/>
    </ligand>
</feature>
<comment type="similarity">
    <text evidence="1">Belongs to the bacterial solute-binding protein ModA family.</text>
</comment>
<dbReference type="Proteomes" id="UP000253490">
    <property type="component" value="Unassembled WGS sequence"/>
</dbReference>
<feature type="binding site" evidence="5">
    <location>
        <position position="166"/>
    </location>
    <ligand>
        <name>molybdate</name>
        <dbReference type="ChEBI" id="CHEBI:36264"/>
    </ligand>
</feature>
<dbReference type="InterPro" id="IPR050682">
    <property type="entry name" value="ModA/WtpA"/>
</dbReference>
<evidence type="ECO:0000256" key="1">
    <source>
        <dbReference type="ARBA" id="ARBA00009175"/>
    </source>
</evidence>
<dbReference type="PROSITE" id="PS51257">
    <property type="entry name" value="PROKAR_LIPOPROTEIN"/>
    <property type="match status" value="1"/>
</dbReference>
<dbReference type="Gene3D" id="3.40.190.10">
    <property type="entry name" value="Periplasmic binding protein-like II"/>
    <property type="match status" value="2"/>
</dbReference>
<name>A0A366I8Z0_9FIRM</name>
<feature type="binding site" evidence="5">
    <location>
        <position position="57"/>
    </location>
    <ligand>
        <name>molybdate</name>
        <dbReference type="ChEBI" id="CHEBI:36264"/>
    </ligand>
</feature>
<keyword evidence="3 5" id="KW-0479">Metal-binding</keyword>
<dbReference type="InterPro" id="IPR041879">
    <property type="entry name" value="YvgL-like_PBP2"/>
</dbReference>
<dbReference type="SUPFAM" id="SSF53850">
    <property type="entry name" value="Periplasmic binding protein-like II"/>
    <property type="match status" value="1"/>
</dbReference>
<feature type="binding site" evidence="5">
    <location>
        <position position="84"/>
    </location>
    <ligand>
        <name>molybdate</name>
        <dbReference type="ChEBI" id="CHEBI:36264"/>
    </ligand>
</feature>
<comment type="caution">
    <text evidence="7">The sequence shown here is derived from an EMBL/GenBank/DDBJ whole genome shotgun (WGS) entry which is preliminary data.</text>
</comment>
<dbReference type="GO" id="GO:0030973">
    <property type="term" value="F:molybdate ion binding"/>
    <property type="evidence" value="ECO:0007669"/>
    <property type="project" value="UniProtKB-ARBA"/>
</dbReference>
<dbReference type="RefSeq" id="WP_113920566.1">
    <property type="nucleotide sequence ID" value="NZ_QNRX01000008.1"/>
</dbReference>
<dbReference type="CDD" id="cd13537">
    <property type="entry name" value="PBP2_YvgL_like"/>
    <property type="match status" value="1"/>
</dbReference>
<dbReference type="AlphaFoldDB" id="A0A366I8Z0"/>
<dbReference type="GO" id="GO:0046872">
    <property type="term" value="F:metal ion binding"/>
    <property type="evidence" value="ECO:0007669"/>
    <property type="project" value="UniProtKB-KW"/>
</dbReference>
<organism evidence="7 8">
    <name type="scientific">Alkalibaculum bacchi</name>
    <dbReference type="NCBI Taxonomy" id="645887"/>
    <lineage>
        <taxon>Bacteria</taxon>
        <taxon>Bacillati</taxon>
        <taxon>Bacillota</taxon>
        <taxon>Clostridia</taxon>
        <taxon>Eubacteriales</taxon>
        <taxon>Eubacteriaceae</taxon>
        <taxon>Alkalibaculum</taxon>
    </lineage>
</organism>
<dbReference type="PIRSF" id="PIRSF004846">
    <property type="entry name" value="ModA"/>
    <property type="match status" value="1"/>
</dbReference>
<dbReference type="EMBL" id="QNRX01000008">
    <property type="protein sequence ID" value="RBP64416.1"/>
    <property type="molecule type" value="Genomic_DNA"/>
</dbReference>
<feature type="signal peptide" evidence="6">
    <location>
        <begin position="1"/>
        <end position="19"/>
    </location>
</feature>
<dbReference type="InterPro" id="IPR005950">
    <property type="entry name" value="ModA"/>
</dbReference>